<dbReference type="Gene3D" id="2.30.30.30">
    <property type="match status" value="1"/>
</dbReference>
<dbReference type="STRING" id="6669.E9HP28"/>
<evidence type="ECO:0000313" key="2">
    <source>
        <dbReference type="EMBL" id="EFX66488.1"/>
    </source>
</evidence>
<dbReference type="AlphaFoldDB" id="E9HP28"/>
<evidence type="ECO:0000313" key="3">
    <source>
        <dbReference type="Proteomes" id="UP000000305"/>
    </source>
</evidence>
<dbReference type="InterPro" id="IPR021097">
    <property type="entry name" value="CPH_domain"/>
</dbReference>
<dbReference type="InterPro" id="IPR014722">
    <property type="entry name" value="Rib_uL2_dom2"/>
</dbReference>
<proteinExistence type="predicted"/>
<feature type="domain" description="CPH" evidence="1">
    <location>
        <begin position="33"/>
        <end position="99"/>
    </location>
</feature>
<dbReference type="EMBL" id="GL732702">
    <property type="protein sequence ID" value="EFX66488.1"/>
    <property type="molecule type" value="Genomic_DNA"/>
</dbReference>
<dbReference type="Pfam" id="PF11515">
    <property type="entry name" value="Cul7"/>
    <property type="match status" value="1"/>
</dbReference>
<gene>
    <name evidence="2" type="ORF">DAPPUDRAFT_263084</name>
</gene>
<accession>E9HP28</accession>
<name>E9HP28_DAPPU</name>
<keyword evidence="3" id="KW-1185">Reference proteome</keyword>
<sequence>MQLLYLENEEEHEYLYNFMSNNYHISAGKFLKKNDFASEEDYSNYVYDNISPGMLVKCVSVCGRQIRPSIDEGRVLDYEDREYIGLAIKVQWKTGIVRWYPAQNLQMGGFRSLNSSNVRRPSEGVFTLEEDIFEPGDKVRIRISSDILDLDQQRISQQVQRGEVGIISDLDAAGGSGLVYFPSNKGWRGPLSLLEIVDKRKASGTFWTSGKKNSKGDGILNL</sequence>
<dbReference type="InParanoid" id="E9HP28"/>
<organism evidence="2 3">
    <name type="scientific">Daphnia pulex</name>
    <name type="common">Water flea</name>
    <dbReference type="NCBI Taxonomy" id="6669"/>
    <lineage>
        <taxon>Eukaryota</taxon>
        <taxon>Metazoa</taxon>
        <taxon>Ecdysozoa</taxon>
        <taxon>Arthropoda</taxon>
        <taxon>Crustacea</taxon>
        <taxon>Branchiopoda</taxon>
        <taxon>Diplostraca</taxon>
        <taxon>Cladocera</taxon>
        <taxon>Anomopoda</taxon>
        <taxon>Daphniidae</taxon>
        <taxon>Daphnia</taxon>
    </lineage>
</organism>
<reference evidence="2 3" key="1">
    <citation type="journal article" date="2011" name="Science">
        <title>The ecoresponsive genome of Daphnia pulex.</title>
        <authorList>
            <person name="Colbourne J.K."/>
            <person name="Pfrender M.E."/>
            <person name="Gilbert D."/>
            <person name="Thomas W.K."/>
            <person name="Tucker A."/>
            <person name="Oakley T.H."/>
            <person name="Tokishita S."/>
            <person name="Aerts A."/>
            <person name="Arnold G.J."/>
            <person name="Basu M.K."/>
            <person name="Bauer D.J."/>
            <person name="Caceres C.E."/>
            <person name="Carmel L."/>
            <person name="Casola C."/>
            <person name="Choi J.H."/>
            <person name="Detter J.C."/>
            <person name="Dong Q."/>
            <person name="Dusheyko S."/>
            <person name="Eads B.D."/>
            <person name="Frohlich T."/>
            <person name="Geiler-Samerotte K.A."/>
            <person name="Gerlach D."/>
            <person name="Hatcher P."/>
            <person name="Jogdeo S."/>
            <person name="Krijgsveld J."/>
            <person name="Kriventseva E.V."/>
            <person name="Kultz D."/>
            <person name="Laforsch C."/>
            <person name="Lindquist E."/>
            <person name="Lopez J."/>
            <person name="Manak J.R."/>
            <person name="Muller J."/>
            <person name="Pangilinan J."/>
            <person name="Patwardhan R.P."/>
            <person name="Pitluck S."/>
            <person name="Pritham E.J."/>
            <person name="Rechtsteiner A."/>
            <person name="Rho M."/>
            <person name="Rogozin I.B."/>
            <person name="Sakarya O."/>
            <person name="Salamov A."/>
            <person name="Schaack S."/>
            <person name="Shapiro H."/>
            <person name="Shiga Y."/>
            <person name="Skalitzky C."/>
            <person name="Smith Z."/>
            <person name="Souvorov A."/>
            <person name="Sung W."/>
            <person name="Tang Z."/>
            <person name="Tsuchiya D."/>
            <person name="Tu H."/>
            <person name="Vos H."/>
            <person name="Wang M."/>
            <person name="Wolf Y.I."/>
            <person name="Yamagata H."/>
            <person name="Yamada T."/>
            <person name="Ye Y."/>
            <person name="Shaw J.R."/>
            <person name="Andrews J."/>
            <person name="Crease T.J."/>
            <person name="Tang H."/>
            <person name="Lucas S.M."/>
            <person name="Robertson H.M."/>
            <person name="Bork P."/>
            <person name="Koonin E.V."/>
            <person name="Zdobnov E.M."/>
            <person name="Grigoriev I.V."/>
            <person name="Lynch M."/>
            <person name="Boore J.L."/>
        </authorList>
    </citation>
    <scope>NUCLEOTIDE SEQUENCE [LARGE SCALE GENOMIC DNA]</scope>
</reference>
<evidence type="ECO:0000259" key="1">
    <source>
        <dbReference type="Pfam" id="PF11515"/>
    </source>
</evidence>
<dbReference type="Proteomes" id="UP000000305">
    <property type="component" value="Unassembled WGS sequence"/>
</dbReference>
<dbReference type="KEGG" id="dpx:DAPPUDRAFT_263084"/>
<protein>
    <recommendedName>
        <fullName evidence="1">CPH domain-containing protein</fullName>
    </recommendedName>
</protein>
<dbReference type="HOGENOM" id="CLU_1246480_0_0_1"/>
<dbReference type="OrthoDB" id="6343294at2759"/>
<dbReference type="SUPFAM" id="SSF63748">
    <property type="entry name" value="Tudor/PWWP/MBT"/>
    <property type="match status" value="1"/>
</dbReference>